<dbReference type="EMBL" id="GIFC01006465">
    <property type="protein sequence ID" value="MXU88548.1"/>
    <property type="molecule type" value="Transcribed_RNA"/>
</dbReference>
<reference evidence="2" key="1">
    <citation type="submission" date="2019-12" db="EMBL/GenBank/DDBJ databases">
        <title>An insight into the sialome of adult female Ixodes ricinus ticks feeding for 6 days.</title>
        <authorList>
            <person name="Perner J."/>
            <person name="Ribeiro J.M.C."/>
        </authorList>
    </citation>
    <scope>NUCLEOTIDE SEQUENCE</scope>
    <source>
        <strain evidence="2">Semi-engorged</strain>
        <tissue evidence="2">Salivary glands</tissue>
    </source>
</reference>
<dbReference type="AlphaFoldDB" id="A0A6B0UA85"/>
<evidence type="ECO:0000313" key="2">
    <source>
        <dbReference type="EMBL" id="MXU88548.1"/>
    </source>
</evidence>
<protein>
    <submittedName>
        <fullName evidence="2">Putative secreted protein</fullName>
    </submittedName>
</protein>
<evidence type="ECO:0000256" key="1">
    <source>
        <dbReference type="SAM" id="SignalP"/>
    </source>
</evidence>
<feature type="chain" id="PRO_5025372796" evidence="1">
    <location>
        <begin position="27"/>
        <end position="102"/>
    </location>
</feature>
<accession>A0A6B0UA85</accession>
<organism evidence="2">
    <name type="scientific">Ixodes ricinus</name>
    <name type="common">Common tick</name>
    <name type="synonym">Acarus ricinus</name>
    <dbReference type="NCBI Taxonomy" id="34613"/>
    <lineage>
        <taxon>Eukaryota</taxon>
        <taxon>Metazoa</taxon>
        <taxon>Ecdysozoa</taxon>
        <taxon>Arthropoda</taxon>
        <taxon>Chelicerata</taxon>
        <taxon>Arachnida</taxon>
        <taxon>Acari</taxon>
        <taxon>Parasitiformes</taxon>
        <taxon>Ixodida</taxon>
        <taxon>Ixodoidea</taxon>
        <taxon>Ixodidae</taxon>
        <taxon>Ixodinae</taxon>
        <taxon>Ixodes</taxon>
    </lineage>
</organism>
<feature type="signal peptide" evidence="1">
    <location>
        <begin position="1"/>
        <end position="26"/>
    </location>
</feature>
<proteinExistence type="predicted"/>
<keyword evidence="1" id="KW-0732">Signal</keyword>
<name>A0A6B0UA85_IXORI</name>
<sequence>MLLIKCGWWHLRLVCITVRSLESGDATYSDGAWGASASLPEAATMLAELKQTNFGTLQSGASSCRETIVVCDVSTRDGGGKTLFPCWMDANGCTIADSVSCI</sequence>